<feature type="compositionally biased region" description="Polar residues" evidence="2">
    <location>
        <begin position="151"/>
        <end position="165"/>
    </location>
</feature>
<comment type="function">
    <text evidence="1">Essential component of the TIM23 complex, a complex that mediates the translocation of transit peptide-containing proteins across the mitochondrial inner membrane.</text>
</comment>
<feature type="region of interest" description="Disordered" evidence="2">
    <location>
        <begin position="1"/>
        <end position="64"/>
    </location>
</feature>
<comment type="subunit">
    <text evidence="1">Component of the TIM23 complex.</text>
</comment>
<keyword evidence="1" id="KW-0809">Transit peptide</keyword>
<dbReference type="InterPro" id="IPR004274">
    <property type="entry name" value="FCP1_dom"/>
</dbReference>
<evidence type="ECO:0000313" key="5">
    <source>
        <dbReference type="Proteomes" id="UP000800039"/>
    </source>
</evidence>
<comment type="subcellular location">
    <subcellularLocation>
        <location evidence="1">Mitochondrion inner membrane</location>
        <topology evidence="1">Single-pass membrane protein</topology>
    </subcellularLocation>
</comment>
<gene>
    <name evidence="4" type="ORF">K460DRAFT_283437</name>
</gene>
<dbReference type="SUPFAM" id="SSF56784">
    <property type="entry name" value="HAD-like"/>
    <property type="match status" value="1"/>
</dbReference>
<feature type="compositionally biased region" description="Basic residues" evidence="2">
    <location>
        <begin position="431"/>
        <end position="440"/>
    </location>
</feature>
<dbReference type="SMART" id="SM00577">
    <property type="entry name" value="CPDc"/>
    <property type="match status" value="1"/>
</dbReference>
<reference evidence="4" key="1">
    <citation type="submission" date="2020-01" db="EMBL/GenBank/DDBJ databases">
        <authorList>
            <consortium name="DOE Joint Genome Institute"/>
            <person name="Haridas S."/>
            <person name="Albert R."/>
            <person name="Binder M."/>
            <person name="Bloem J."/>
            <person name="Labutti K."/>
            <person name="Salamov A."/>
            <person name="Andreopoulos B."/>
            <person name="Baker S.E."/>
            <person name="Barry K."/>
            <person name="Bills G."/>
            <person name="Bluhm B.H."/>
            <person name="Cannon C."/>
            <person name="Castanera R."/>
            <person name="Culley D.E."/>
            <person name="Daum C."/>
            <person name="Ezra D."/>
            <person name="Gonzalez J.B."/>
            <person name="Henrissat B."/>
            <person name="Kuo A."/>
            <person name="Liang C."/>
            <person name="Lipzen A."/>
            <person name="Lutzoni F."/>
            <person name="Magnuson J."/>
            <person name="Mondo S."/>
            <person name="Nolan M."/>
            <person name="Ohm R."/>
            <person name="Pangilinan J."/>
            <person name="Park H.-J."/>
            <person name="Ramirez L."/>
            <person name="Alfaro M."/>
            <person name="Sun H."/>
            <person name="Tritt A."/>
            <person name="Yoshinaga Y."/>
            <person name="Zwiers L.-H."/>
            <person name="Turgeon B.G."/>
            <person name="Goodwin S.B."/>
            <person name="Spatafora J.W."/>
            <person name="Crous P.W."/>
            <person name="Grigoriev I.V."/>
        </authorList>
    </citation>
    <scope>NUCLEOTIDE SEQUENCE</scope>
    <source>
        <strain evidence="4">CBS 394.84</strain>
    </source>
</reference>
<evidence type="ECO:0000256" key="2">
    <source>
        <dbReference type="SAM" id="MobiDB-lite"/>
    </source>
</evidence>
<feature type="domain" description="FCP1 homology" evidence="3">
    <location>
        <begin position="222"/>
        <end position="392"/>
    </location>
</feature>
<dbReference type="GeneID" id="63845906"/>
<dbReference type="OrthoDB" id="1711508at2759"/>
<organism evidence="4 5">
    <name type="scientific">Cucurbitaria berberidis CBS 394.84</name>
    <dbReference type="NCBI Taxonomy" id="1168544"/>
    <lineage>
        <taxon>Eukaryota</taxon>
        <taxon>Fungi</taxon>
        <taxon>Dikarya</taxon>
        <taxon>Ascomycota</taxon>
        <taxon>Pezizomycotina</taxon>
        <taxon>Dothideomycetes</taxon>
        <taxon>Pleosporomycetidae</taxon>
        <taxon>Pleosporales</taxon>
        <taxon>Pleosporineae</taxon>
        <taxon>Cucurbitariaceae</taxon>
        <taxon>Cucurbitaria</taxon>
    </lineage>
</organism>
<protein>
    <recommendedName>
        <fullName evidence="1">Mitochondrial import inner membrane translocase subunit TIM50</fullName>
    </recommendedName>
</protein>
<dbReference type="InterPro" id="IPR036412">
    <property type="entry name" value="HAD-like_sf"/>
</dbReference>
<dbReference type="GO" id="GO:0015031">
    <property type="term" value="P:protein transport"/>
    <property type="evidence" value="ECO:0007669"/>
    <property type="project" value="UniProtKB-KW"/>
</dbReference>
<keyword evidence="1" id="KW-0813">Transport</keyword>
<evidence type="ECO:0000259" key="3">
    <source>
        <dbReference type="PROSITE" id="PS50969"/>
    </source>
</evidence>
<dbReference type="PANTHER" id="PTHR12210">
    <property type="entry name" value="DULLARD PROTEIN PHOSPHATASE"/>
    <property type="match status" value="1"/>
</dbReference>
<feature type="compositionally biased region" description="Pro residues" evidence="2">
    <location>
        <begin position="34"/>
        <end position="44"/>
    </location>
</feature>
<evidence type="ECO:0000313" key="4">
    <source>
        <dbReference type="EMBL" id="KAF1844510.1"/>
    </source>
</evidence>
<dbReference type="InterPro" id="IPR023214">
    <property type="entry name" value="HAD_sf"/>
</dbReference>
<comment type="caution">
    <text evidence="4">The sequence shown here is derived from an EMBL/GenBank/DDBJ whole genome shotgun (WGS) entry which is preliminary data.</text>
</comment>
<evidence type="ECO:0000256" key="1">
    <source>
        <dbReference type="RuleBase" id="RU365079"/>
    </source>
</evidence>
<keyword evidence="1" id="KW-0496">Mitochondrion</keyword>
<keyword evidence="5" id="KW-1185">Reference proteome</keyword>
<feature type="region of interest" description="Disordered" evidence="2">
    <location>
        <begin position="413"/>
        <end position="445"/>
    </location>
</feature>
<proteinExistence type="inferred from homology"/>
<dbReference type="RefSeq" id="XP_040787073.1">
    <property type="nucleotide sequence ID" value="XM_040928653.1"/>
</dbReference>
<dbReference type="AlphaFoldDB" id="A0A9P4GG18"/>
<dbReference type="EMBL" id="ML976616">
    <property type="protein sequence ID" value="KAF1844510.1"/>
    <property type="molecule type" value="Genomic_DNA"/>
</dbReference>
<comment type="similarity">
    <text evidence="1">Belongs to the TIM50 family.</text>
</comment>
<dbReference type="Pfam" id="PF03031">
    <property type="entry name" value="NIF"/>
    <property type="match status" value="1"/>
</dbReference>
<accession>A0A9P4GG18</accession>
<dbReference type="Proteomes" id="UP000800039">
    <property type="component" value="Unassembled WGS sequence"/>
</dbReference>
<dbReference type="InterPro" id="IPR050365">
    <property type="entry name" value="TIM50"/>
</dbReference>
<name>A0A9P4GG18_9PLEO</name>
<keyword evidence="1" id="KW-0811">Translocation</keyword>
<dbReference type="PROSITE" id="PS50969">
    <property type="entry name" value="FCP1"/>
    <property type="match status" value="1"/>
</dbReference>
<dbReference type="GO" id="GO:0005744">
    <property type="term" value="C:TIM23 mitochondrial import inner membrane translocase complex"/>
    <property type="evidence" value="ECO:0007669"/>
    <property type="project" value="UniProtKB-UniRule"/>
</dbReference>
<keyword evidence="1" id="KW-0653">Protein transport</keyword>
<feature type="region of interest" description="Disordered" evidence="2">
    <location>
        <begin position="148"/>
        <end position="207"/>
    </location>
</feature>
<sequence>MNNNLNAQALPFRPGGQDDRRREQNYTGFENQLPAPPPFPPGPASAPWNANYPPPPPQFYNSINHNQQTNQQSYNDYAAQAQAQAQAQQAYYHQFMPQYPGGFQYGQQPYRPQQPYYGAFGQQNQRAYSNQAYHHSTMQAQAHHPYGATNEDLQTSTPPLRNTRSGAAFDGQVKQKDTPKLPKGPTASSKKGRYGDEKIMLPAPQPTPEYLSQAAEEPSVIDPPGRVLVILDLNGTVLYRPNRNAKTMIERPFLKPFLRYLFQNFSVMVWSSAKPDNVKSLVTQSLDKDLQSKLVARWARDSFGLSPTNYTQNVQVYKNLRLIWSRDVIQQHHPEYAAGKRFGQHNTVLIDDSAIKASAQPHNLLEIPEFAATPEQMEGDVLREVAGYLELLRHQADVSQFISKEPFKDDGRWSFQWPDEASGGGEMKSKASAKGKKQKAKAAGGAESKFSLKMYNEAKDADTNGANVDTSAERLSETIDSLSSVSLVASAQKDW</sequence>
<dbReference type="Gene3D" id="3.40.50.1000">
    <property type="entry name" value="HAD superfamily/HAD-like"/>
    <property type="match status" value="1"/>
</dbReference>